<dbReference type="KEGG" id="faf:OE104_10250"/>
<dbReference type="InterPro" id="IPR020084">
    <property type="entry name" value="NUDIX_hydrolase_CS"/>
</dbReference>
<dbReference type="PROSITE" id="PS51462">
    <property type="entry name" value="NUDIX"/>
    <property type="match status" value="1"/>
</dbReference>
<protein>
    <submittedName>
        <fullName evidence="5">NUDIX hydrolase</fullName>
    </submittedName>
</protein>
<dbReference type="PANTHER" id="PTHR43736">
    <property type="entry name" value="ADP-RIBOSE PYROPHOSPHATASE"/>
    <property type="match status" value="1"/>
</dbReference>
<reference evidence="5" key="1">
    <citation type="submission" date="2022-09" db="EMBL/GenBank/DDBJ databases">
        <title>Complete Genomes of Fervidibacillus albus and Fervidibacillus halotolerans isolated from tidal flat sediments.</title>
        <authorList>
            <person name="Kwon K.K."/>
            <person name="Yang S.-H."/>
            <person name="Park M.J."/>
            <person name="Oh H.-M."/>
        </authorList>
    </citation>
    <scope>NUCLEOTIDE SEQUENCE</scope>
    <source>
        <strain evidence="5">MEBiC13591</strain>
    </source>
</reference>
<dbReference type="SUPFAM" id="SSF55811">
    <property type="entry name" value="Nudix"/>
    <property type="match status" value="1"/>
</dbReference>
<dbReference type="PROSITE" id="PS00893">
    <property type="entry name" value="NUDIX_BOX"/>
    <property type="match status" value="1"/>
</dbReference>
<comment type="similarity">
    <text evidence="1 3">Belongs to the Nudix hydrolase family.</text>
</comment>
<dbReference type="Pfam" id="PF00293">
    <property type="entry name" value="NUDIX"/>
    <property type="match status" value="1"/>
</dbReference>
<dbReference type="InterPro" id="IPR020476">
    <property type="entry name" value="Nudix_hydrolase"/>
</dbReference>
<dbReference type="GO" id="GO:0016787">
    <property type="term" value="F:hydrolase activity"/>
    <property type="evidence" value="ECO:0007669"/>
    <property type="project" value="UniProtKB-KW"/>
</dbReference>
<keyword evidence="6" id="KW-1185">Reference proteome</keyword>
<evidence type="ECO:0000313" key="5">
    <source>
        <dbReference type="EMBL" id="WAA08981.1"/>
    </source>
</evidence>
<dbReference type="CDD" id="cd04693">
    <property type="entry name" value="NUDIX_Hydrolase"/>
    <property type="match status" value="1"/>
</dbReference>
<dbReference type="Gene3D" id="3.90.79.10">
    <property type="entry name" value="Nucleoside Triphosphate Pyrophosphohydrolase"/>
    <property type="match status" value="1"/>
</dbReference>
<gene>
    <name evidence="5" type="ORF">OE104_10250</name>
</gene>
<evidence type="ECO:0000256" key="1">
    <source>
        <dbReference type="ARBA" id="ARBA00005582"/>
    </source>
</evidence>
<dbReference type="Proteomes" id="UP001164718">
    <property type="component" value="Chromosome"/>
</dbReference>
<proteinExistence type="inferred from homology"/>
<dbReference type="InterPro" id="IPR000086">
    <property type="entry name" value="NUDIX_hydrolase_dom"/>
</dbReference>
<accession>A0A9E8LTM7</accession>
<dbReference type="InterPro" id="IPR015797">
    <property type="entry name" value="NUDIX_hydrolase-like_dom_sf"/>
</dbReference>
<dbReference type="EMBL" id="CP106878">
    <property type="protein sequence ID" value="WAA08981.1"/>
    <property type="molecule type" value="Genomic_DNA"/>
</dbReference>
<dbReference type="RefSeq" id="WP_275416765.1">
    <property type="nucleotide sequence ID" value="NZ_CP106878.1"/>
</dbReference>
<feature type="domain" description="Nudix hydrolase" evidence="4">
    <location>
        <begin position="30"/>
        <end position="159"/>
    </location>
</feature>
<dbReference type="PANTHER" id="PTHR43736:SF1">
    <property type="entry name" value="DIHYDRONEOPTERIN TRIPHOSPHATE DIPHOSPHATASE"/>
    <property type="match status" value="1"/>
</dbReference>
<dbReference type="AlphaFoldDB" id="A0A9E8LTM7"/>
<dbReference type="PRINTS" id="PR00502">
    <property type="entry name" value="NUDIXFAMILY"/>
</dbReference>
<sequence>MMKEVWDAYDRDGNQLGFDLIRDEPIPEGVYHIVVEVYAVTENHEVLMTQRHPNKPLPLKWEITGGSILKGETPEQGAIRELMEETGIEVTESDLNFVYSYVHENNRSIYKCFVVFISKEQTKIQLQEGETVHYRYITYKAFKQFMKTEDYVPGGRDRFYAHEEKFDMFIHQNGFK</sequence>
<keyword evidence="2 3" id="KW-0378">Hydrolase</keyword>
<name>A0A9E8LTM7_9BACI</name>
<organism evidence="5 6">
    <name type="scientific">Fervidibacillus albus</name>
    <dbReference type="NCBI Taxonomy" id="2980026"/>
    <lineage>
        <taxon>Bacteria</taxon>
        <taxon>Bacillati</taxon>
        <taxon>Bacillota</taxon>
        <taxon>Bacilli</taxon>
        <taxon>Bacillales</taxon>
        <taxon>Bacillaceae</taxon>
        <taxon>Fervidibacillus</taxon>
    </lineage>
</organism>
<evidence type="ECO:0000256" key="2">
    <source>
        <dbReference type="ARBA" id="ARBA00022801"/>
    </source>
</evidence>
<evidence type="ECO:0000256" key="3">
    <source>
        <dbReference type="RuleBase" id="RU003476"/>
    </source>
</evidence>
<evidence type="ECO:0000259" key="4">
    <source>
        <dbReference type="PROSITE" id="PS51462"/>
    </source>
</evidence>
<evidence type="ECO:0000313" key="6">
    <source>
        <dbReference type="Proteomes" id="UP001164718"/>
    </source>
</evidence>